<dbReference type="AlphaFoldDB" id="A0AAE4Q597"/>
<reference evidence="1" key="1">
    <citation type="submission" date="2021-04" db="EMBL/GenBank/DDBJ databases">
        <title>Draft genomes of 20 S. canis strains.</title>
        <authorList>
            <person name="Pagnossin D."/>
            <person name="Weir W."/>
            <person name="Smith A."/>
            <person name="Ure R."/>
            <person name="Oravcova K."/>
        </authorList>
    </citation>
    <scope>NUCLEOTIDE SEQUENCE</scope>
    <source>
        <strain evidence="1">284</strain>
    </source>
</reference>
<name>A0AAE4Q597_STRCB</name>
<organism evidence="1 2">
    <name type="scientific">Streptococcus canis</name>
    <dbReference type="NCBI Taxonomy" id="1329"/>
    <lineage>
        <taxon>Bacteria</taxon>
        <taxon>Bacillati</taxon>
        <taxon>Bacillota</taxon>
        <taxon>Bacilli</taxon>
        <taxon>Lactobacillales</taxon>
        <taxon>Streptococcaceae</taxon>
        <taxon>Streptococcus</taxon>
    </lineage>
</organism>
<dbReference type="Proteomes" id="UP001186118">
    <property type="component" value="Unassembled WGS sequence"/>
</dbReference>
<evidence type="ECO:0000313" key="2">
    <source>
        <dbReference type="Proteomes" id="UP001186118"/>
    </source>
</evidence>
<sequence length="123" mass="13736">MLQEQPTLINEIELTNGQTVPINTRISLLDFQRAQREGLMSKHMLNDMIARRKGNSAFNANDYLNASFVAYRSAGGAMTKEEFQAVCPFDLELLGTIFGQIMTGGKPVEKSKFQASFEKATKK</sequence>
<protein>
    <submittedName>
        <fullName evidence="1">Uncharacterized protein</fullName>
    </submittedName>
</protein>
<dbReference type="RefSeq" id="WP_071127066.1">
    <property type="nucleotide sequence ID" value="NZ_JAGQEX010000007.1"/>
</dbReference>
<evidence type="ECO:0000313" key="1">
    <source>
        <dbReference type="EMBL" id="MDV5976694.1"/>
    </source>
</evidence>
<gene>
    <name evidence="1" type="ORF">KB584_04340</name>
</gene>
<dbReference type="EMBL" id="JAGQEX010000007">
    <property type="protein sequence ID" value="MDV5976694.1"/>
    <property type="molecule type" value="Genomic_DNA"/>
</dbReference>
<accession>A0AAE4Q597</accession>
<comment type="caution">
    <text evidence="1">The sequence shown here is derived from an EMBL/GenBank/DDBJ whole genome shotgun (WGS) entry which is preliminary data.</text>
</comment>
<proteinExistence type="predicted"/>